<evidence type="ECO:0000313" key="8">
    <source>
        <dbReference type="EMBL" id="KAF2428956.1"/>
    </source>
</evidence>
<evidence type="ECO:0000256" key="4">
    <source>
        <dbReference type="ARBA" id="ARBA00023136"/>
    </source>
</evidence>
<dbReference type="OrthoDB" id="342281at2759"/>
<evidence type="ECO:0000259" key="7">
    <source>
        <dbReference type="PROSITE" id="PS51469"/>
    </source>
</evidence>
<protein>
    <recommendedName>
        <fullName evidence="7">SUN domain-containing protein</fullName>
    </recommendedName>
</protein>
<dbReference type="PROSITE" id="PS51469">
    <property type="entry name" value="SUN"/>
    <property type="match status" value="1"/>
</dbReference>
<feature type="domain" description="SUN" evidence="7">
    <location>
        <begin position="452"/>
        <end position="636"/>
    </location>
</feature>
<evidence type="ECO:0000256" key="2">
    <source>
        <dbReference type="ARBA" id="ARBA00022692"/>
    </source>
</evidence>
<organism evidence="8 9">
    <name type="scientific">Tothia fuscella</name>
    <dbReference type="NCBI Taxonomy" id="1048955"/>
    <lineage>
        <taxon>Eukaryota</taxon>
        <taxon>Fungi</taxon>
        <taxon>Dikarya</taxon>
        <taxon>Ascomycota</taxon>
        <taxon>Pezizomycotina</taxon>
        <taxon>Dothideomycetes</taxon>
        <taxon>Pleosporomycetidae</taxon>
        <taxon>Venturiales</taxon>
        <taxon>Cylindrosympodiaceae</taxon>
        <taxon>Tothia</taxon>
    </lineage>
</organism>
<keyword evidence="2 6" id="KW-0812">Transmembrane</keyword>
<feature type="compositionally biased region" description="Polar residues" evidence="5">
    <location>
        <begin position="1"/>
        <end position="20"/>
    </location>
</feature>
<dbReference type="EMBL" id="MU007051">
    <property type="protein sequence ID" value="KAF2428956.1"/>
    <property type="molecule type" value="Genomic_DNA"/>
</dbReference>
<feature type="transmembrane region" description="Helical" evidence="6">
    <location>
        <begin position="317"/>
        <end position="338"/>
    </location>
</feature>
<evidence type="ECO:0000256" key="3">
    <source>
        <dbReference type="ARBA" id="ARBA00022989"/>
    </source>
</evidence>
<evidence type="ECO:0000256" key="5">
    <source>
        <dbReference type="SAM" id="MobiDB-lite"/>
    </source>
</evidence>
<accession>A0A9P4NNV2</accession>
<dbReference type="GO" id="GO:0034993">
    <property type="term" value="C:meiotic nuclear membrane microtubule tethering complex"/>
    <property type="evidence" value="ECO:0007669"/>
    <property type="project" value="TreeGrafter"/>
</dbReference>
<proteinExistence type="predicted"/>
<evidence type="ECO:0000256" key="6">
    <source>
        <dbReference type="SAM" id="Phobius"/>
    </source>
</evidence>
<comment type="caution">
    <text evidence="8">The sequence shown here is derived from an EMBL/GenBank/DDBJ whole genome shotgun (WGS) entry which is preliminary data.</text>
</comment>
<dbReference type="PANTHER" id="PTHR12911:SF8">
    <property type="entry name" value="KLAROID PROTEIN-RELATED"/>
    <property type="match status" value="1"/>
</dbReference>
<reference evidence="8" key="1">
    <citation type="journal article" date="2020" name="Stud. Mycol.">
        <title>101 Dothideomycetes genomes: a test case for predicting lifestyles and emergence of pathogens.</title>
        <authorList>
            <person name="Haridas S."/>
            <person name="Albert R."/>
            <person name="Binder M."/>
            <person name="Bloem J."/>
            <person name="Labutti K."/>
            <person name="Salamov A."/>
            <person name="Andreopoulos B."/>
            <person name="Baker S."/>
            <person name="Barry K."/>
            <person name="Bills G."/>
            <person name="Bluhm B."/>
            <person name="Cannon C."/>
            <person name="Castanera R."/>
            <person name="Culley D."/>
            <person name="Daum C."/>
            <person name="Ezra D."/>
            <person name="Gonzalez J."/>
            <person name="Henrissat B."/>
            <person name="Kuo A."/>
            <person name="Liang C."/>
            <person name="Lipzen A."/>
            <person name="Lutzoni F."/>
            <person name="Magnuson J."/>
            <person name="Mondo S."/>
            <person name="Nolan M."/>
            <person name="Ohm R."/>
            <person name="Pangilinan J."/>
            <person name="Park H.-J."/>
            <person name="Ramirez L."/>
            <person name="Alfaro M."/>
            <person name="Sun H."/>
            <person name="Tritt A."/>
            <person name="Yoshinaga Y."/>
            <person name="Zwiers L.-H."/>
            <person name="Turgeon B."/>
            <person name="Goodwin S."/>
            <person name="Spatafora J."/>
            <person name="Crous P."/>
            <person name="Grigoriev I."/>
        </authorList>
    </citation>
    <scope>NUCLEOTIDE SEQUENCE</scope>
    <source>
        <strain evidence="8">CBS 130266</strain>
    </source>
</reference>
<dbReference type="InterPro" id="IPR045119">
    <property type="entry name" value="SUN1-5"/>
</dbReference>
<feature type="compositionally biased region" description="Basic and acidic residues" evidence="5">
    <location>
        <begin position="239"/>
        <end position="249"/>
    </location>
</feature>
<comment type="subcellular location">
    <subcellularLocation>
        <location evidence="1">Membrane</location>
    </subcellularLocation>
</comment>
<feature type="compositionally biased region" description="Polar residues" evidence="5">
    <location>
        <begin position="223"/>
        <end position="232"/>
    </location>
</feature>
<dbReference type="Pfam" id="PF07738">
    <property type="entry name" value="Sad1_UNC"/>
    <property type="match status" value="1"/>
</dbReference>
<evidence type="ECO:0000256" key="1">
    <source>
        <dbReference type="ARBA" id="ARBA00004370"/>
    </source>
</evidence>
<feature type="region of interest" description="Disordered" evidence="5">
    <location>
        <begin position="1"/>
        <end position="75"/>
    </location>
</feature>
<dbReference type="Gene3D" id="2.60.120.260">
    <property type="entry name" value="Galactose-binding domain-like"/>
    <property type="match status" value="1"/>
</dbReference>
<name>A0A9P4NNV2_9PEZI</name>
<dbReference type="InterPro" id="IPR012919">
    <property type="entry name" value="SUN_dom"/>
</dbReference>
<dbReference type="AlphaFoldDB" id="A0A9P4NNV2"/>
<dbReference type="PANTHER" id="PTHR12911">
    <property type="entry name" value="SAD1/UNC-84-LIKE PROTEIN-RELATED"/>
    <property type="match status" value="1"/>
</dbReference>
<keyword evidence="3 6" id="KW-1133">Transmembrane helix</keyword>
<keyword evidence="9" id="KW-1185">Reference proteome</keyword>
<dbReference type="GO" id="GO:0043495">
    <property type="term" value="F:protein-membrane adaptor activity"/>
    <property type="evidence" value="ECO:0007669"/>
    <property type="project" value="TreeGrafter"/>
</dbReference>
<keyword evidence="4 6" id="KW-0472">Membrane</keyword>
<feature type="region of interest" description="Disordered" evidence="5">
    <location>
        <begin position="210"/>
        <end position="256"/>
    </location>
</feature>
<feature type="region of interest" description="Disordered" evidence="5">
    <location>
        <begin position="114"/>
        <end position="134"/>
    </location>
</feature>
<evidence type="ECO:0000313" key="9">
    <source>
        <dbReference type="Proteomes" id="UP000800235"/>
    </source>
</evidence>
<dbReference type="Proteomes" id="UP000800235">
    <property type="component" value="Unassembled WGS sequence"/>
</dbReference>
<gene>
    <name evidence="8" type="ORF">EJ08DRAFT_308423</name>
</gene>
<sequence length="642" mass="68477">MAPNTRASSRMASRQVTPAQGTPAPDSPLNTRLRSASRAVPSVDREVSQTPSHASQSRKRGAATPSVRSAPLGVSTHAYGRGKALAASTINTGAPGSFGASLSNALDNDLAAREEAQRRARAQSMAPPAPRFSSQMTKALDESITANRDAEVAAAAEALTLGKDDGFARPKAKLTTSALQVSSVELGNSSLLTGSNNSSKNLDTSFQNRATSLSRGSAHESTKTSSVPTDSTAPPAVDRPARELNERPVRRSAHQPLVIHRPLPELRRGRLVLPGNGQPWYARLYDNIADTFRAHPPFPGAIFADSTTGGGPDVGSIVFAVFQYIMYVVGALMAYFWLLPLLQTLAATPLGQLPGNVAHGLCNRFADSALNMCGHYHGPRDYVGNNNVTYDVAGVISKIITNQTALGHRTTALEHQQQRTERKVAAIEQHLLHESNTYSPALPPNYFSSHLGAQVIQDLTSTTLPTAAGPAPWFFKQLFYAPGQLPAATALQPWTEAGQCWCASESIDLPGAAQLGVRTANVITANAITIEHVAQPSTLDIESAPKEMEIWAKLAAGHQSVSENIPCSEGPAGIEPSLSWVCLGRATYDITKPNHIQTTTLTNTAVPATDFVVKVLKNHGKGHTCLYRVQMHGNVFEKKKAL</sequence>